<evidence type="ECO:0000256" key="13">
    <source>
        <dbReference type="ARBA" id="ARBA00064647"/>
    </source>
</evidence>
<keyword evidence="4 15" id="KW-0138">CF(0)</keyword>
<dbReference type="AlphaFoldDB" id="A0A1D2N9H7"/>
<evidence type="ECO:0000256" key="12">
    <source>
        <dbReference type="ARBA" id="ARBA00057306"/>
    </source>
</evidence>
<keyword evidence="7" id="KW-0007">Acetylation</keyword>
<evidence type="ECO:0000256" key="7">
    <source>
        <dbReference type="ARBA" id="ARBA00022990"/>
    </source>
</evidence>
<comment type="subcellular location">
    <subcellularLocation>
        <location evidence="1 15">Mitochondrion inner membrane</location>
    </subcellularLocation>
</comment>
<evidence type="ECO:0000256" key="4">
    <source>
        <dbReference type="ARBA" id="ARBA00022547"/>
    </source>
</evidence>
<accession>A0A1D2N9H7</accession>
<dbReference type="InterPro" id="IPR008386">
    <property type="entry name" value="ATP_synth_F0_esu_mt"/>
</dbReference>
<evidence type="ECO:0000256" key="9">
    <source>
        <dbReference type="ARBA" id="ARBA00023128"/>
    </source>
</evidence>
<keyword evidence="9 15" id="KW-0496">Mitochondrion</keyword>
<keyword evidence="10" id="KW-0472">Membrane</keyword>
<keyword evidence="8 15" id="KW-0406">Ion transport</keyword>
<dbReference type="PANTHER" id="PTHR12427">
    <property type="entry name" value="ATP SYNTHASE E CHAIN, MITOCHONDRIAL"/>
    <property type="match status" value="1"/>
</dbReference>
<keyword evidence="3 15" id="KW-0813">Transport</keyword>
<dbReference type="GO" id="GO:0015078">
    <property type="term" value="F:proton transmembrane transporter activity"/>
    <property type="evidence" value="ECO:0007669"/>
    <property type="project" value="InterPro"/>
</dbReference>
<evidence type="ECO:0000256" key="11">
    <source>
        <dbReference type="ARBA" id="ARBA00023310"/>
    </source>
</evidence>
<name>A0A1D2N9H7_ORCCI</name>
<sequence>MASSAVMPEPVRVSPLIRVGRWSFLAMGIMWGISRNRSLTKKENRLRELDEQQHIMIYI</sequence>
<organism evidence="16 17">
    <name type="scientific">Orchesella cincta</name>
    <name type="common">Springtail</name>
    <name type="synonym">Podura cincta</name>
    <dbReference type="NCBI Taxonomy" id="48709"/>
    <lineage>
        <taxon>Eukaryota</taxon>
        <taxon>Metazoa</taxon>
        <taxon>Ecdysozoa</taxon>
        <taxon>Arthropoda</taxon>
        <taxon>Hexapoda</taxon>
        <taxon>Collembola</taxon>
        <taxon>Entomobryomorpha</taxon>
        <taxon>Entomobryoidea</taxon>
        <taxon>Orchesellidae</taxon>
        <taxon>Orchesellinae</taxon>
        <taxon>Orchesella</taxon>
    </lineage>
</organism>
<evidence type="ECO:0000256" key="6">
    <source>
        <dbReference type="ARBA" id="ARBA00022792"/>
    </source>
</evidence>
<dbReference type="OrthoDB" id="9982108at2759"/>
<comment type="subunit">
    <text evidence="15">F-type ATPases have 2 components, CF(1) - the catalytic core - and CF(0) - the membrane proton channel. CF(1) and CF(0) have multiple subunits.</text>
</comment>
<comment type="function">
    <text evidence="12 15">Subunit e, of the mitochondrial membrane ATP synthase complex (F(1)F(0) ATP synthase or Complex V) that produces ATP from ADP in the presence of a proton gradient across the membrane which is generated by electron transport complexes of the respiratory chain. ATP synthase complex consist of a soluble F(1) head domain - the catalytic core - and a membrane F(1) domain - the membrane proton channel. These two domains are linked by a central stalk rotating inside the F(1) region and a stationary peripheral stalk. During catalysis, ATP synthesis in the catalytic domain of F(1) is coupled via a rotary mechanism of the central stalk subunits to proton translocation. In vivo, can only synthesize ATP although its ATP hydrolase activity can be activated artificially in vitro. Part of the complex F(0) domain.</text>
</comment>
<evidence type="ECO:0000313" key="16">
    <source>
        <dbReference type="EMBL" id="ODN01909.1"/>
    </source>
</evidence>
<evidence type="ECO:0000256" key="2">
    <source>
        <dbReference type="ARBA" id="ARBA00007333"/>
    </source>
</evidence>
<comment type="subunit">
    <text evidence="13">Component of the ATP synthase complex composed at least of ATP5F1A/subunit alpha, ATP5F1B/subunit beta, ATP5MC1/subunit c (homooctomer), MT-ATP6/subunit a, MT-ATP8/subunit 8, ATP5ME/subunit e, ATP5MF/subunit f, ATP5MG/subunit g, ATP5MK/subunit k, ATP5MJ/subunit j, ATP5F1C/subunit gamma, ATP5F1D/subunit delta, ATP5F1E/subunit epsilon, ATP5PF/subunit F6, ATP5PB/subunit b, ATP5PD/subunit d, ATP5PO/subunit OSCP. ATP synthase complex consists of a soluble F(1) head domain (subunits alpha(3) and beta(3)) - the catalytic core - and a membrane F(0) domain - the membrane proton channel (subunits c, a, 8, e, f, g, k and j). These two domains are linked by a central stalk (subunits gamma, delta, and epsilon) rotating inside the F1 region and a stationary peripheral stalk (subunits F6, b, d, and OSCP).</text>
</comment>
<keyword evidence="11 15" id="KW-0066">ATP synthesis</keyword>
<evidence type="ECO:0000256" key="10">
    <source>
        <dbReference type="ARBA" id="ARBA00023136"/>
    </source>
</evidence>
<comment type="caution">
    <text evidence="16">The sequence shown here is derived from an EMBL/GenBank/DDBJ whole genome shotgun (WGS) entry which is preliminary data.</text>
</comment>
<protein>
    <recommendedName>
        <fullName evidence="14 15">ATP synthase F(0) complex subunit e, mitochondrial</fullName>
    </recommendedName>
</protein>
<reference evidence="16 17" key="1">
    <citation type="journal article" date="2016" name="Genome Biol. Evol.">
        <title>Gene Family Evolution Reflects Adaptation to Soil Environmental Stressors in the Genome of the Collembolan Orchesella cincta.</title>
        <authorList>
            <person name="Faddeeva-Vakhrusheva A."/>
            <person name="Derks M.F."/>
            <person name="Anvar S.Y."/>
            <person name="Agamennone V."/>
            <person name="Suring W."/>
            <person name="Smit S."/>
            <person name="van Straalen N.M."/>
            <person name="Roelofs D."/>
        </authorList>
    </citation>
    <scope>NUCLEOTIDE SEQUENCE [LARGE SCALE GENOMIC DNA]</scope>
    <source>
        <tissue evidence="16">Mixed pool</tissue>
    </source>
</reference>
<evidence type="ECO:0000256" key="3">
    <source>
        <dbReference type="ARBA" id="ARBA00022448"/>
    </source>
</evidence>
<evidence type="ECO:0000256" key="1">
    <source>
        <dbReference type="ARBA" id="ARBA00004273"/>
    </source>
</evidence>
<evidence type="ECO:0000256" key="8">
    <source>
        <dbReference type="ARBA" id="ARBA00023065"/>
    </source>
</evidence>
<keyword evidence="17" id="KW-1185">Reference proteome</keyword>
<dbReference type="Proteomes" id="UP000094527">
    <property type="component" value="Unassembled WGS sequence"/>
</dbReference>
<dbReference type="GO" id="GO:0045259">
    <property type="term" value="C:proton-transporting ATP synthase complex"/>
    <property type="evidence" value="ECO:0007669"/>
    <property type="project" value="UniProtKB-UniRule"/>
</dbReference>
<dbReference type="Pfam" id="PF05680">
    <property type="entry name" value="ATP-synt_E"/>
    <property type="match status" value="1"/>
</dbReference>
<evidence type="ECO:0000256" key="5">
    <source>
        <dbReference type="ARBA" id="ARBA00022781"/>
    </source>
</evidence>
<dbReference type="GO" id="GO:0005743">
    <property type="term" value="C:mitochondrial inner membrane"/>
    <property type="evidence" value="ECO:0007669"/>
    <property type="project" value="UniProtKB-SubCell"/>
</dbReference>
<evidence type="ECO:0000313" key="17">
    <source>
        <dbReference type="Proteomes" id="UP000094527"/>
    </source>
</evidence>
<comment type="similarity">
    <text evidence="2 15">Belongs to the ATPase e subunit family.</text>
</comment>
<dbReference type="GO" id="GO:0015986">
    <property type="term" value="P:proton motive force-driven ATP synthesis"/>
    <property type="evidence" value="ECO:0007669"/>
    <property type="project" value="InterPro"/>
</dbReference>
<proteinExistence type="inferred from homology"/>
<keyword evidence="5 15" id="KW-0375">Hydrogen ion transport</keyword>
<evidence type="ECO:0000256" key="14">
    <source>
        <dbReference type="ARBA" id="ARBA00074682"/>
    </source>
</evidence>
<dbReference type="STRING" id="48709.A0A1D2N9H7"/>
<dbReference type="EMBL" id="LJIJ01000134">
    <property type="protein sequence ID" value="ODN01909.1"/>
    <property type="molecule type" value="Genomic_DNA"/>
</dbReference>
<evidence type="ECO:0000256" key="15">
    <source>
        <dbReference type="RuleBase" id="RU367005"/>
    </source>
</evidence>
<gene>
    <name evidence="16" type="ORF">Ocin01_04771</name>
</gene>
<keyword evidence="6 15" id="KW-0999">Mitochondrion inner membrane</keyword>
<dbReference type="PANTHER" id="PTHR12427:SF1">
    <property type="entry name" value="ATP SYNTHASE SUBUNIT E, MITOCHONDRIAL"/>
    <property type="match status" value="1"/>
</dbReference>